<evidence type="ECO:0000256" key="3">
    <source>
        <dbReference type="ARBA" id="ARBA00022692"/>
    </source>
</evidence>
<evidence type="ECO:0000256" key="1">
    <source>
        <dbReference type="ARBA" id="ARBA00004651"/>
    </source>
</evidence>
<sequence>MLKNYVIVAFRAFTRNITFSIIHILGLSIGISAALVIYLLVRYENSFDTFEEDGDRIYRVVLDMKFGDMVGHSPAVPAPAAMAIQNEVSGVEATVPIMQFQGDATAKVMIARGGEQVVFKKQPGIVFTNPLYFDLMPFQWLAGSKSSALSNPFSVVLTETRAAQYFPHTAVSDVIGKELQYNDDLTMVVTGIVKDFDKPSDLTSLEFISYATIAKTHLQDQFMMNVWNDWMAYSKLYVRLSKESRPADVQARMNAVFQKYGAHKDEQNKLDFALQPLNDIHFNLQYAGFGQRTADKKVLMGLLAIAAFLLLLACINFTNLATAQASQRAREIGIRKTSGGSRGQLVIQFLSETFFITLLAMLVSASLTPALLQLFGEFLPPGLHFDLLHEPGVMAFLAVLTLAVSFVAGLYPAIILSGYKPSAVLKNQAFAGMPTRRSGIRKMLTVSQFVIAQFFVIAAFMVGKQIHFAMSQDLGYRKEAILNFELPRDTTHYDRIRNEISNLPEVEKVSTGFLPPAMEGSAFANITYDEGNTGSKAAANDRLRTVQLRFGDPSYLDVYQIKLVAGRNVREGKNIDETLINESYAKALGFLQPVDALGKELTFSGKRKAPIVGVMQDFHEGSFHNPIGPLVYESRTQGGFFHVALRPQPQGTRQWQDAIAKIGKTVNEAYPDADFNYRFFDDTIAQLYVTERNTSVLLNWATGLSVLISCLGLLGLVMYTSAARTKEIGVRKILGASVSHIVSLLSAEFVKLVLIAFVIAAPLAAWAIDKWLQSFAYRTPISWWVFVVCGALLIVVAMITLSVQTIKTARANPVKSLRNE</sequence>
<dbReference type="OrthoDB" id="5933722at2"/>
<proteinExistence type="predicted"/>
<evidence type="ECO:0000256" key="4">
    <source>
        <dbReference type="ARBA" id="ARBA00022989"/>
    </source>
</evidence>
<dbReference type="RefSeq" id="WP_073135974.1">
    <property type="nucleotide sequence ID" value="NZ_FQWQ01000002.1"/>
</dbReference>
<keyword evidence="4 6" id="KW-1133">Transmembrane helix</keyword>
<dbReference type="GO" id="GO:0022857">
    <property type="term" value="F:transmembrane transporter activity"/>
    <property type="evidence" value="ECO:0007669"/>
    <property type="project" value="TreeGrafter"/>
</dbReference>
<feature type="transmembrane region" description="Helical" evidence="6">
    <location>
        <begin position="298"/>
        <end position="320"/>
    </location>
</feature>
<dbReference type="EMBL" id="FQWQ01000002">
    <property type="protein sequence ID" value="SHH22406.1"/>
    <property type="molecule type" value="Genomic_DNA"/>
</dbReference>
<evidence type="ECO:0000313" key="9">
    <source>
        <dbReference type="EMBL" id="SHH22406.1"/>
    </source>
</evidence>
<feature type="transmembrane region" description="Helical" evidence="6">
    <location>
        <begin position="697"/>
        <end position="720"/>
    </location>
</feature>
<dbReference type="Pfam" id="PF12704">
    <property type="entry name" value="MacB_PCD"/>
    <property type="match status" value="2"/>
</dbReference>
<evidence type="ECO:0000313" key="10">
    <source>
        <dbReference type="Proteomes" id="UP000184212"/>
    </source>
</evidence>
<dbReference type="AlphaFoldDB" id="A0A1M5R8P7"/>
<dbReference type="InterPro" id="IPR050250">
    <property type="entry name" value="Macrolide_Exporter_MacB"/>
</dbReference>
<dbReference type="Pfam" id="PF02687">
    <property type="entry name" value="FtsX"/>
    <property type="match status" value="2"/>
</dbReference>
<dbReference type="InterPro" id="IPR003838">
    <property type="entry name" value="ABC3_permease_C"/>
</dbReference>
<feature type="domain" description="MacB-like periplasmic core" evidence="8">
    <location>
        <begin position="444"/>
        <end position="624"/>
    </location>
</feature>
<dbReference type="PANTHER" id="PTHR30572:SF18">
    <property type="entry name" value="ABC-TYPE MACROLIDE FAMILY EXPORT SYSTEM PERMEASE COMPONENT 2"/>
    <property type="match status" value="1"/>
</dbReference>
<keyword evidence="5 6" id="KW-0472">Membrane</keyword>
<accession>A0A1M5R8P7</accession>
<protein>
    <submittedName>
        <fullName evidence="9">ABC-type antimicrobial peptide transport system, permease component</fullName>
    </submittedName>
</protein>
<evidence type="ECO:0000259" key="7">
    <source>
        <dbReference type="Pfam" id="PF02687"/>
    </source>
</evidence>
<evidence type="ECO:0000256" key="2">
    <source>
        <dbReference type="ARBA" id="ARBA00022475"/>
    </source>
</evidence>
<feature type="domain" description="MacB-like periplasmic core" evidence="8">
    <location>
        <begin position="20"/>
        <end position="255"/>
    </location>
</feature>
<evidence type="ECO:0000256" key="6">
    <source>
        <dbReference type="SAM" id="Phobius"/>
    </source>
</evidence>
<reference evidence="9 10" key="1">
    <citation type="submission" date="2016-11" db="EMBL/GenBank/DDBJ databases">
        <authorList>
            <person name="Jaros S."/>
            <person name="Januszkiewicz K."/>
            <person name="Wedrychowicz H."/>
        </authorList>
    </citation>
    <scope>NUCLEOTIDE SEQUENCE [LARGE SCALE GENOMIC DNA]</scope>
    <source>
        <strain evidence="9 10">DSM 24574</strain>
    </source>
</reference>
<dbReference type="Proteomes" id="UP000184212">
    <property type="component" value="Unassembled WGS sequence"/>
</dbReference>
<feature type="transmembrane region" description="Helical" evidence="6">
    <location>
        <begin position="443"/>
        <end position="462"/>
    </location>
</feature>
<dbReference type="GO" id="GO:0005886">
    <property type="term" value="C:plasma membrane"/>
    <property type="evidence" value="ECO:0007669"/>
    <property type="project" value="UniProtKB-SubCell"/>
</dbReference>
<dbReference type="InterPro" id="IPR025857">
    <property type="entry name" value="MacB_PCD"/>
</dbReference>
<keyword evidence="3 6" id="KW-0812">Transmembrane</keyword>
<dbReference type="PANTHER" id="PTHR30572">
    <property type="entry name" value="MEMBRANE COMPONENT OF TRANSPORTER-RELATED"/>
    <property type="match status" value="1"/>
</dbReference>
<comment type="subcellular location">
    <subcellularLocation>
        <location evidence="1">Cell membrane</location>
        <topology evidence="1">Multi-pass membrane protein</topology>
    </subcellularLocation>
</comment>
<gene>
    <name evidence="9" type="ORF">SAMN04488109_3242</name>
</gene>
<name>A0A1M5R8P7_9BACT</name>
<keyword evidence="2" id="KW-1003">Cell membrane</keyword>
<feature type="transmembrane region" description="Helical" evidence="6">
    <location>
        <begin position="392"/>
        <end position="416"/>
    </location>
</feature>
<feature type="transmembrane region" description="Helical" evidence="6">
    <location>
        <begin position="741"/>
        <end position="761"/>
    </location>
</feature>
<evidence type="ECO:0000259" key="8">
    <source>
        <dbReference type="Pfam" id="PF12704"/>
    </source>
</evidence>
<feature type="transmembrane region" description="Helical" evidence="6">
    <location>
        <begin position="781"/>
        <end position="803"/>
    </location>
</feature>
<keyword evidence="10" id="KW-1185">Reference proteome</keyword>
<dbReference type="STRING" id="947013.SAMN04488109_3242"/>
<feature type="transmembrane region" description="Helical" evidence="6">
    <location>
        <begin position="21"/>
        <end position="41"/>
    </location>
</feature>
<feature type="transmembrane region" description="Helical" evidence="6">
    <location>
        <begin position="345"/>
        <end position="372"/>
    </location>
</feature>
<feature type="domain" description="ABC3 transporter permease C-terminal" evidence="7">
    <location>
        <begin position="703"/>
        <end position="813"/>
    </location>
</feature>
<evidence type="ECO:0000256" key="5">
    <source>
        <dbReference type="ARBA" id="ARBA00023136"/>
    </source>
</evidence>
<feature type="domain" description="ABC3 transporter permease C-terminal" evidence="7">
    <location>
        <begin position="304"/>
        <end position="418"/>
    </location>
</feature>
<organism evidence="9 10">
    <name type="scientific">Chryseolinea serpens</name>
    <dbReference type="NCBI Taxonomy" id="947013"/>
    <lineage>
        <taxon>Bacteria</taxon>
        <taxon>Pseudomonadati</taxon>
        <taxon>Bacteroidota</taxon>
        <taxon>Cytophagia</taxon>
        <taxon>Cytophagales</taxon>
        <taxon>Fulvivirgaceae</taxon>
        <taxon>Chryseolinea</taxon>
    </lineage>
</organism>